<protein>
    <submittedName>
        <fullName evidence="2">Uncharacterized protein</fullName>
    </submittedName>
</protein>
<dbReference type="WBParaSite" id="RSKR_0001021200.1">
    <property type="protein sequence ID" value="RSKR_0001021200.1"/>
    <property type="gene ID" value="RSKR_0001021200"/>
</dbReference>
<evidence type="ECO:0000313" key="1">
    <source>
        <dbReference type="Proteomes" id="UP000095286"/>
    </source>
</evidence>
<proteinExistence type="predicted"/>
<sequence>MTCQTELVSYRFNTITNAPEFLVYFNDPVLYYWMPQSEFATYNKILKRNTEHLNAVVERNNLTTTSIQMEKTESEDNLIEVERQELKTAKIETVRSEFQRFPILMKSKELPYMPLKLEKSVSPNELSQRMNFESKIIDINIRTTPKKAIGKAKNAVEKKKTPATKKRTPRIDRAVYEAIKYPEYYMPNTYEVVNGRLSRAHRLNVNYAER</sequence>
<dbReference type="Proteomes" id="UP000095286">
    <property type="component" value="Unplaced"/>
</dbReference>
<reference evidence="2" key="1">
    <citation type="submission" date="2016-11" db="UniProtKB">
        <authorList>
            <consortium name="WormBaseParasite"/>
        </authorList>
    </citation>
    <scope>IDENTIFICATION</scope>
    <source>
        <strain evidence="2">KR3021</strain>
    </source>
</reference>
<accession>A0AC35UD23</accession>
<name>A0AC35UD23_9BILA</name>
<organism evidence="1 2">
    <name type="scientific">Rhabditophanes sp. KR3021</name>
    <dbReference type="NCBI Taxonomy" id="114890"/>
    <lineage>
        <taxon>Eukaryota</taxon>
        <taxon>Metazoa</taxon>
        <taxon>Ecdysozoa</taxon>
        <taxon>Nematoda</taxon>
        <taxon>Chromadorea</taxon>
        <taxon>Rhabditida</taxon>
        <taxon>Tylenchina</taxon>
        <taxon>Panagrolaimomorpha</taxon>
        <taxon>Strongyloidoidea</taxon>
        <taxon>Alloionematidae</taxon>
        <taxon>Rhabditophanes</taxon>
    </lineage>
</organism>
<evidence type="ECO:0000313" key="2">
    <source>
        <dbReference type="WBParaSite" id="RSKR_0001021200.1"/>
    </source>
</evidence>